<dbReference type="InterPro" id="IPR006827">
    <property type="entry name" value="Lant_deHydtase_N"/>
</dbReference>
<evidence type="ECO:0008006" key="5">
    <source>
        <dbReference type="Google" id="ProtNLM"/>
    </source>
</evidence>
<dbReference type="OrthoDB" id="1273722at2"/>
<feature type="domain" description="Thiopeptide-type bacteriocin biosynthesis" evidence="2">
    <location>
        <begin position="755"/>
        <end position="1020"/>
    </location>
</feature>
<dbReference type="EMBL" id="SUME01000001">
    <property type="protein sequence ID" value="TJZ62855.1"/>
    <property type="molecule type" value="Genomic_DNA"/>
</dbReference>
<organism evidence="3 4">
    <name type="scientific">Sphingobacterium olei</name>
    <dbReference type="NCBI Taxonomy" id="2571155"/>
    <lineage>
        <taxon>Bacteria</taxon>
        <taxon>Pseudomonadati</taxon>
        <taxon>Bacteroidota</taxon>
        <taxon>Sphingobacteriia</taxon>
        <taxon>Sphingobacteriales</taxon>
        <taxon>Sphingobacteriaceae</taxon>
        <taxon>Sphingobacterium</taxon>
    </lineage>
</organism>
<evidence type="ECO:0000259" key="2">
    <source>
        <dbReference type="Pfam" id="PF14028"/>
    </source>
</evidence>
<evidence type="ECO:0000313" key="3">
    <source>
        <dbReference type="EMBL" id="TJZ62855.1"/>
    </source>
</evidence>
<gene>
    <name evidence="3" type="ORF">FAZ15_00655</name>
</gene>
<evidence type="ECO:0000313" key="4">
    <source>
        <dbReference type="Proteomes" id="UP000306808"/>
    </source>
</evidence>
<name>A0A4U0P615_9SPHI</name>
<evidence type="ECO:0000259" key="1">
    <source>
        <dbReference type="Pfam" id="PF04738"/>
    </source>
</evidence>
<dbReference type="AlphaFoldDB" id="A0A4U0P615"/>
<dbReference type="Pfam" id="PF14028">
    <property type="entry name" value="Lant_dehydr_C"/>
    <property type="match status" value="1"/>
</dbReference>
<dbReference type="NCBIfam" id="TIGR03891">
    <property type="entry name" value="thiopep_ocin"/>
    <property type="match status" value="1"/>
</dbReference>
<reference evidence="3 4" key="1">
    <citation type="submission" date="2019-04" db="EMBL/GenBank/DDBJ databases">
        <title>Sphingobacterium olei sp. nov., isolated from oil-contaminated soil.</title>
        <authorList>
            <person name="Liu B."/>
        </authorList>
    </citation>
    <scope>NUCLEOTIDE SEQUENCE [LARGE SCALE GENOMIC DNA]</scope>
    <source>
        <strain evidence="3 4">HAL-9</strain>
    </source>
</reference>
<proteinExistence type="predicted"/>
<dbReference type="InterPro" id="IPR023809">
    <property type="entry name" value="Thiopep_bacteriocin_synth_dom"/>
</dbReference>
<sequence>MTNFSNFDFYLLRSPKLSLGKISELLSLRSMEELDIYFRQLYIERDVKEALLLASPEFYAEVEKWLTGQQVVTEKLLKTLYKYTVRMGTRCTPYGLFAGISMGKVVEEINEKTSMYRTNRHSAKFRLDMQCLTTLTLLISTDPVIKTHLIYFKNNTVYRQGDFYKFYQHKSGAYSVTNYLSAARSTAALDYLLTAIENGANYSELVQKLCEKGASQKQAFTFIDQIIESQLLVSELQPNVTGEDFFDRLIKKIILVDHEQRYTPTLKRIDYLLKSNRPLLERQQEIELLLSRKFPKIHFKHLLQGDKLIDMHKNTLGKMNMEKLIQQLQQLLPLSIEEIQHDLEQFKKDFSRRYEGRMVSLLEVLDPDTGIGYGNSSTTYRQQDDLLHDIDIRRMHIEKSREDSSYLEIILQKYLESVEHKNLEISLQESDLQAFQKIKNKEQSIPSTFYAIGNLLEDMEGNGTLRFHLAGCGGSSAGNLISRFGCLDSTLQNKLKEIGRTEQANYPYAILAEIIHLPEARTGNILQRPTIHQAEIGLLAQCSPNISSIKTSDLYLFVKNNRLVLWSKQLQNEIIPRLTSAHNYHRGINLYRFLGDLQSQQNRLNVKWEWGNLRKQPFLPRVRYKDIILSRARWYIPKLRDKLSATQEEEAIMDILQKAYQLPKQAVLTEGDNELLLDFSHLLSIKLFLEKLSKGDIVLQEFLFSDYRSPVYDGKQNTYANELIIPLHADDQHNTRTIPPITSTLRRTFPLGTEWVHVNIYCGPQYADKLLQGPIPHLIQQLKDNQVLNKWFFIRYNHPEHHIRLRIEGNSANDFASIIQIIQEKFSPMLRAEQISNIQFDTYVREIERYHADCMEMSEELFFRDSEYVIEILQEHPLSADRWLTGMLGIEQILNEAGYSLEEKQNFSERMRIAFAKEFGNHKANDKKFNEKFRERKKNIETVLFSKENTDISTARGTERSLIIKKIFNSLQSSSLQDQTLVDKSDSLLSSFIHMFINRLFTYDQRLHEFATYHLLSNYYRMQVGKQKSLLLV</sequence>
<comment type="caution">
    <text evidence="3">The sequence shown here is derived from an EMBL/GenBank/DDBJ whole genome shotgun (WGS) entry which is preliminary data.</text>
</comment>
<feature type="domain" description="Lantibiotic dehydratase N-terminal" evidence="1">
    <location>
        <begin position="46"/>
        <end position="686"/>
    </location>
</feature>
<keyword evidence="4" id="KW-1185">Reference proteome</keyword>
<dbReference type="Proteomes" id="UP000306808">
    <property type="component" value="Unassembled WGS sequence"/>
</dbReference>
<protein>
    <recommendedName>
        <fullName evidence="5">Lantibiotic dehydratase</fullName>
    </recommendedName>
</protein>
<accession>A0A4U0P615</accession>
<dbReference type="Pfam" id="PF04738">
    <property type="entry name" value="Lant_dehydr_N"/>
    <property type="match status" value="1"/>
</dbReference>